<proteinExistence type="predicted"/>
<sequence>MQCQPGDITVAGPLERPILGRIASSFLPWLSAAAASLHSVLIIYEICVRFASTRNGVPTLSRNVLCAAKHRRQNRPGSRGKLKCAREGRSRVPTVRFIHNLLPQNDNDDNDDERTRQFGLLLGSGGVNSIRSQKGGQMQDGEAAPSGTRNQSNAGVENKNGKKQTNLLKTGHSRAQTVWPGMSMAACLLTNSSRIMFNGSFGATPEN</sequence>
<dbReference type="AlphaFoldDB" id="A0A084VW34"/>
<gene>
    <name evidence="2" type="ORF">ZHAS_00009869</name>
</gene>
<feature type="region of interest" description="Disordered" evidence="1">
    <location>
        <begin position="124"/>
        <end position="174"/>
    </location>
</feature>
<feature type="compositionally biased region" description="Polar residues" evidence="1">
    <location>
        <begin position="163"/>
        <end position="174"/>
    </location>
</feature>
<evidence type="ECO:0000313" key="3">
    <source>
        <dbReference type="EnsemblMetazoa" id="ASIC009869-PA"/>
    </source>
</evidence>
<dbReference type="Proteomes" id="UP000030765">
    <property type="component" value="Unassembled WGS sequence"/>
</dbReference>
<accession>A0A084VW34</accession>
<protein>
    <submittedName>
        <fullName evidence="2 3">Uncharacterized protein</fullName>
    </submittedName>
</protein>
<dbReference type="EMBL" id="ATLV01017427">
    <property type="status" value="NOT_ANNOTATED_CDS"/>
    <property type="molecule type" value="Genomic_DNA"/>
</dbReference>
<feature type="compositionally biased region" description="Polar residues" evidence="1">
    <location>
        <begin position="127"/>
        <end position="136"/>
    </location>
</feature>
<evidence type="ECO:0000313" key="2">
    <source>
        <dbReference type="EMBL" id="KFB42178.1"/>
    </source>
</evidence>
<evidence type="ECO:0000256" key="1">
    <source>
        <dbReference type="SAM" id="MobiDB-lite"/>
    </source>
</evidence>
<dbReference type="VEuPathDB" id="VectorBase:ASIC009869"/>
<dbReference type="EnsemblMetazoa" id="ASIC009869-RA">
    <property type="protein sequence ID" value="ASIC009869-PA"/>
    <property type="gene ID" value="ASIC009869"/>
</dbReference>
<evidence type="ECO:0000313" key="4">
    <source>
        <dbReference type="Proteomes" id="UP000030765"/>
    </source>
</evidence>
<organism evidence="2">
    <name type="scientific">Anopheles sinensis</name>
    <name type="common">Mosquito</name>
    <dbReference type="NCBI Taxonomy" id="74873"/>
    <lineage>
        <taxon>Eukaryota</taxon>
        <taxon>Metazoa</taxon>
        <taxon>Ecdysozoa</taxon>
        <taxon>Arthropoda</taxon>
        <taxon>Hexapoda</taxon>
        <taxon>Insecta</taxon>
        <taxon>Pterygota</taxon>
        <taxon>Neoptera</taxon>
        <taxon>Endopterygota</taxon>
        <taxon>Diptera</taxon>
        <taxon>Nematocera</taxon>
        <taxon>Culicoidea</taxon>
        <taxon>Culicidae</taxon>
        <taxon>Anophelinae</taxon>
        <taxon>Anopheles</taxon>
    </lineage>
</organism>
<reference evidence="2 4" key="1">
    <citation type="journal article" date="2014" name="BMC Genomics">
        <title>Genome sequence of Anopheles sinensis provides insight into genetics basis of mosquito competence for malaria parasites.</title>
        <authorList>
            <person name="Zhou D."/>
            <person name="Zhang D."/>
            <person name="Ding G."/>
            <person name="Shi L."/>
            <person name="Hou Q."/>
            <person name="Ye Y."/>
            <person name="Xu Y."/>
            <person name="Zhou H."/>
            <person name="Xiong C."/>
            <person name="Li S."/>
            <person name="Yu J."/>
            <person name="Hong S."/>
            <person name="Yu X."/>
            <person name="Zou P."/>
            <person name="Chen C."/>
            <person name="Chang X."/>
            <person name="Wang W."/>
            <person name="Lv Y."/>
            <person name="Sun Y."/>
            <person name="Ma L."/>
            <person name="Shen B."/>
            <person name="Zhu C."/>
        </authorList>
    </citation>
    <scope>NUCLEOTIDE SEQUENCE [LARGE SCALE GENOMIC DNA]</scope>
</reference>
<name>A0A084VW34_ANOSI</name>
<dbReference type="EMBL" id="KE525168">
    <property type="protein sequence ID" value="KFB42178.1"/>
    <property type="molecule type" value="Genomic_DNA"/>
</dbReference>
<keyword evidence="4" id="KW-1185">Reference proteome</keyword>
<reference evidence="3" key="2">
    <citation type="submission" date="2020-05" db="UniProtKB">
        <authorList>
            <consortium name="EnsemblMetazoa"/>
        </authorList>
    </citation>
    <scope>IDENTIFICATION</scope>
</reference>